<feature type="domain" description="Phosphodiester glycosidase" evidence="3">
    <location>
        <begin position="234"/>
        <end position="421"/>
    </location>
</feature>
<dbReference type="PANTHER" id="PTHR40446:SF2">
    <property type="entry name" value="N-ACETYLGLUCOSAMINE-1-PHOSPHODIESTER ALPHA-N-ACETYLGLUCOSAMINIDASE"/>
    <property type="match status" value="1"/>
</dbReference>
<evidence type="ECO:0000313" key="4">
    <source>
        <dbReference type="EMBL" id="TLS50561.1"/>
    </source>
</evidence>
<dbReference type="EMBL" id="VCIW01000014">
    <property type="protein sequence ID" value="TLS50561.1"/>
    <property type="molecule type" value="Genomic_DNA"/>
</dbReference>
<proteinExistence type="predicted"/>
<accession>A0A5R9G483</accession>
<sequence>MGERIDRMGERKTIKRLGKPVIASAIAGTLIFGPSFVPGVAGWASAATTAAQQQLTLQQESIVTAGVKQRSYVWTRTTKTNQNVSTNVKVIVADLNHPNVKLDVMTGQDGQFTEKDNVLNMARSTGAVAGVNADYFDMASTEPAPFGPQVSSGALMATPALGLQGMYAFGITKQNKPIIETFASQGVVTAANGQTYALTGLNRVVGTLGNAIYKYDAAWGSVMRAKDATAHTEVLVVDGVVQSIFTGGSRYPEEAPANGFILSAGGTGAEFIANNVKVGDKLEAKATLVPVNPNLTYTENDFKMLVGGHTILLIDGAAASFTRDVSGISGSGNTARTAVGFDKSGRYVYMVTADHAAGSVGPTLSDFQKLLIELGLWRAVNLDGGGSTTLVSRPLGEFEAALANVPKDGSQRRVVNGLGVFSTAAPAALKDFIVDGPKLLWKGQTVSYNVKAYDVNYNPLDPKTLAAPVQFKARGTNLMVDPTTGVFTATAGGADTVVAYSGNVGEDLPVEIADRHRIAKLEIVPNAAPSKWKVGDAIQLGLRATLTDGRIGTIPADLVKWSQFGANGSIVGDTLTFLGYEEGAKESMLVARFDGFPTPLAVPVPQQRNLTDFAAVPWSIAPESYPAQAIADAKLSGETNNPWLSLAYDFSAGDGATDLAAYATFNGSDGVALDSGAKAFQLDVFGDGQGGRLRAEFTDATGALQRVTLAESVDWTGWKTVSVEMKDFDPATLKRIYVLSKKQIKGEIAIDNLSLQYPEAANANPVAVALTVGKKDVVGGGQPQQLDVAPVIDKERTFVPVRFVVDALGGHVDWDAADKKVTIRKGGHFIELWVGNTDLIADGERTVSDVPPMLKSGRTMLPLRFVSEQLGLNVAYDPATKGITIQE</sequence>
<keyword evidence="1" id="KW-0812">Transmembrane</keyword>
<evidence type="ECO:0000256" key="1">
    <source>
        <dbReference type="SAM" id="Phobius"/>
    </source>
</evidence>
<evidence type="ECO:0000259" key="3">
    <source>
        <dbReference type="Pfam" id="PF09992"/>
    </source>
</evidence>
<keyword evidence="1" id="KW-0472">Membrane</keyword>
<dbReference type="InterPro" id="IPR036582">
    <property type="entry name" value="Mao_N_sf"/>
</dbReference>
<dbReference type="Gene3D" id="2.60.120.430">
    <property type="entry name" value="Galactose-binding lectin"/>
    <property type="match status" value="1"/>
</dbReference>
<dbReference type="Pfam" id="PF09992">
    <property type="entry name" value="NAGPA"/>
    <property type="match status" value="1"/>
</dbReference>
<dbReference type="SUPFAM" id="SSF55383">
    <property type="entry name" value="Copper amine oxidase, domain N"/>
    <property type="match status" value="1"/>
</dbReference>
<evidence type="ECO:0000259" key="2">
    <source>
        <dbReference type="Pfam" id="PF07833"/>
    </source>
</evidence>
<dbReference type="Pfam" id="PF07833">
    <property type="entry name" value="Cu_amine_oxidN1"/>
    <property type="match status" value="1"/>
</dbReference>
<dbReference type="PANTHER" id="PTHR40446">
    <property type="entry name" value="N-ACETYLGLUCOSAMINE-1-PHOSPHODIESTER ALPHA-N-ACETYLGLUCOSAMINIDASE"/>
    <property type="match status" value="1"/>
</dbReference>
<evidence type="ECO:0000313" key="5">
    <source>
        <dbReference type="Proteomes" id="UP000309676"/>
    </source>
</evidence>
<reference evidence="4 5" key="1">
    <citation type="submission" date="2019-05" db="EMBL/GenBank/DDBJ databases">
        <authorList>
            <person name="Narsing Rao M.P."/>
            <person name="Li W.J."/>
        </authorList>
    </citation>
    <scope>NUCLEOTIDE SEQUENCE [LARGE SCALE GENOMIC DNA]</scope>
    <source>
        <strain evidence="4 5">SYSU_K30003</strain>
    </source>
</reference>
<dbReference type="Gene3D" id="3.30.457.10">
    <property type="entry name" value="Copper amine oxidase-like, N-terminal domain"/>
    <property type="match status" value="1"/>
</dbReference>
<dbReference type="AlphaFoldDB" id="A0A5R9G483"/>
<organism evidence="4 5">
    <name type="scientific">Paenibacillus antri</name>
    <dbReference type="NCBI Taxonomy" id="2582848"/>
    <lineage>
        <taxon>Bacteria</taxon>
        <taxon>Bacillati</taxon>
        <taxon>Bacillota</taxon>
        <taxon>Bacilli</taxon>
        <taxon>Bacillales</taxon>
        <taxon>Paenibacillaceae</taxon>
        <taxon>Paenibacillus</taxon>
    </lineage>
</organism>
<evidence type="ECO:0008006" key="6">
    <source>
        <dbReference type="Google" id="ProtNLM"/>
    </source>
</evidence>
<gene>
    <name evidence="4" type="ORF">FE782_19550</name>
</gene>
<dbReference type="Proteomes" id="UP000309676">
    <property type="component" value="Unassembled WGS sequence"/>
</dbReference>
<keyword evidence="5" id="KW-1185">Reference proteome</keyword>
<name>A0A5R9G483_9BACL</name>
<dbReference type="InterPro" id="IPR012854">
    <property type="entry name" value="Cu_amine_oxidase-like_N"/>
</dbReference>
<keyword evidence="1" id="KW-1133">Transmembrane helix</keyword>
<feature type="transmembrane region" description="Helical" evidence="1">
    <location>
        <begin position="21"/>
        <end position="44"/>
    </location>
</feature>
<dbReference type="InterPro" id="IPR018711">
    <property type="entry name" value="NAGPA"/>
</dbReference>
<comment type="caution">
    <text evidence="4">The sequence shown here is derived from an EMBL/GenBank/DDBJ whole genome shotgun (WGS) entry which is preliminary data.</text>
</comment>
<feature type="domain" description="Copper amine oxidase-like N-terminal" evidence="2">
    <location>
        <begin position="781"/>
        <end position="885"/>
    </location>
</feature>
<protein>
    <recommendedName>
        <fullName evidence="6">Copper amine oxidase</fullName>
    </recommendedName>
</protein>